<name>A0A7C8J2K3_9PEZI</name>
<feature type="compositionally biased region" description="Polar residues" evidence="1">
    <location>
        <begin position="341"/>
        <end position="354"/>
    </location>
</feature>
<reference evidence="2 3" key="1">
    <citation type="submission" date="2019-12" db="EMBL/GenBank/DDBJ databases">
        <title>Draft genome sequence of the ascomycete Xylaria multiplex DSM 110363.</title>
        <authorList>
            <person name="Buettner E."/>
            <person name="Kellner H."/>
        </authorList>
    </citation>
    <scope>NUCLEOTIDE SEQUENCE [LARGE SCALE GENOMIC DNA]</scope>
    <source>
        <strain evidence="2 3">DSM 110363</strain>
    </source>
</reference>
<comment type="caution">
    <text evidence="2">The sequence shown here is derived from an EMBL/GenBank/DDBJ whole genome shotgun (WGS) entry which is preliminary data.</text>
</comment>
<proteinExistence type="predicted"/>
<dbReference type="InParanoid" id="A0A7C8J2K3"/>
<dbReference type="EMBL" id="WUBL01000006">
    <property type="protein sequence ID" value="KAF2972402.1"/>
    <property type="molecule type" value="Genomic_DNA"/>
</dbReference>
<evidence type="ECO:0008006" key="4">
    <source>
        <dbReference type="Google" id="ProtNLM"/>
    </source>
</evidence>
<keyword evidence="3" id="KW-1185">Reference proteome</keyword>
<organism evidence="2 3">
    <name type="scientific">Xylaria multiplex</name>
    <dbReference type="NCBI Taxonomy" id="323545"/>
    <lineage>
        <taxon>Eukaryota</taxon>
        <taxon>Fungi</taxon>
        <taxon>Dikarya</taxon>
        <taxon>Ascomycota</taxon>
        <taxon>Pezizomycotina</taxon>
        <taxon>Sordariomycetes</taxon>
        <taxon>Xylariomycetidae</taxon>
        <taxon>Xylariales</taxon>
        <taxon>Xylariaceae</taxon>
        <taxon>Xylaria</taxon>
    </lineage>
</organism>
<dbReference type="Proteomes" id="UP000481858">
    <property type="component" value="Unassembled WGS sequence"/>
</dbReference>
<evidence type="ECO:0000313" key="3">
    <source>
        <dbReference type="Proteomes" id="UP000481858"/>
    </source>
</evidence>
<accession>A0A7C8J2K3</accession>
<dbReference type="OrthoDB" id="5236983at2759"/>
<dbReference type="AlphaFoldDB" id="A0A7C8J2K3"/>
<protein>
    <recommendedName>
        <fullName evidence="4">SprT-like domain-containing protein</fullName>
    </recommendedName>
</protein>
<evidence type="ECO:0000313" key="2">
    <source>
        <dbReference type="EMBL" id="KAF2972402.1"/>
    </source>
</evidence>
<evidence type="ECO:0000256" key="1">
    <source>
        <dbReference type="SAM" id="MobiDB-lite"/>
    </source>
</evidence>
<sequence>MPGKPLSLVESYLIKHLKPFAYKKRHNARPSLQVRAYRARDLLNCTVASFYDISNEDLTSHQRRAKKEFIELFERQAKRPIAELHDTDLYSTLKTLKACLDEFFFFGSLTPFSQEFTLTHFPPGTRLHGLFNLTETEDKSFRFKITLDKRRDGKPAALPELVATLVHELTHAFLRVFACQCPRCLRNDFNGVGIKTTRHGPIFRGMHYAAMVSLASWSEELDRVFRIRSGGTYIQRSSLASEKISIEDVKKSGDSQKMHMLPYIRKPSSRLLIRVSEDSVVIDVDRLRANVKRTAASIRPAISFREKLSKILNLDSNSETPVEFKIDSAKDCSDADSDTSVPFSNGGSTADRSD</sequence>
<feature type="region of interest" description="Disordered" evidence="1">
    <location>
        <begin position="329"/>
        <end position="354"/>
    </location>
</feature>
<gene>
    <name evidence="2" type="ORF">GQX73_g1180</name>
</gene>